<dbReference type="SUPFAM" id="SSF52799">
    <property type="entry name" value="(Phosphotyrosine protein) phosphatases II"/>
    <property type="match status" value="1"/>
</dbReference>
<comment type="caution">
    <text evidence="3">The sequence shown here is derived from an EMBL/GenBank/DDBJ whole genome shotgun (WGS) entry which is preliminary data.</text>
</comment>
<dbReference type="PROSITE" id="PS00383">
    <property type="entry name" value="TYR_PHOSPHATASE_1"/>
    <property type="match status" value="1"/>
</dbReference>
<dbReference type="EMBL" id="JAVREP010000031">
    <property type="protein sequence ID" value="MDT0331943.1"/>
    <property type="molecule type" value="Genomic_DNA"/>
</dbReference>
<feature type="region of interest" description="Disordered" evidence="1">
    <location>
        <begin position="359"/>
        <end position="382"/>
    </location>
</feature>
<proteinExistence type="predicted"/>
<name>A0ABU2MGW6_9ACTN</name>
<evidence type="ECO:0000259" key="2">
    <source>
        <dbReference type="Pfam" id="PF00782"/>
    </source>
</evidence>
<sequence>MVTLPHTPDDIRAPARDRAMGALSGAAAATALVGAGPDLLTRFLAPEPSPVARAAHLTRTALEGTGEPSADPLERAWVEVLRTLVRTGAAPGRADALEHAPSEDPLGVSWRALARTPVPDHRPHLGSFACTHLVDTVWAAYTTAGDLAAVYAGALAGARWGLSAIPLQALRVLSETVDPHVLVTDALTRADGARPDRWPRASVLVGEPRRLPPFAVPHPLDPQVLLGNIDHLRAHPDSVDAVVSLCRTHPSDAPHLAPVDWIRVWLHDSPEVNTNLHFTLDEAAAAVAALRAEGKRVLLHCWAGASRTPAVAARYAAAGLGAPVLPALTLLIRTVGGHLDNPSLARAVARLSGHDLPDPARSLFPEGVPPRRADLPDPRTTG</sequence>
<feature type="compositionally biased region" description="Basic and acidic residues" evidence="1">
    <location>
        <begin position="369"/>
        <end position="382"/>
    </location>
</feature>
<organism evidence="3 4">
    <name type="scientific">Nocardiopsis lambiniae</name>
    <dbReference type="NCBI Taxonomy" id="3075539"/>
    <lineage>
        <taxon>Bacteria</taxon>
        <taxon>Bacillati</taxon>
        <taxon>Actinomycetota</taxon>
        <taxon>Actinomycetes</taxon>
        <taxon>Streptosporangiales</taxon>
        <taxon>Nocardiopsidaceae</taxon>
        <taxon>Nocardiopsis</taxon>
    </lineage>
</organism>
<dbReference type="Gene3D" id="3.90.190.10">
    <property type="entry name" value="Protein tyrosine phosphatase superfamily"/>
    <property type="match status" value="1"/>
</dbReference>
<accession>A0ABU2MGW6</accession>
<evidence type="ECO:0000313" key="3">
    <source>
        <dbReference type="EMBL" id="MDT0331943.1"/>
    </source>
</evidence>
<dbReference type="Pfam" id="PF00782">
    <property type="entry name" value="DSPc"/>
    <property type="match status" value="1"/>
</dbReference>
<evidence type="ECO:0000256" key="1">
    <source>
        <dbReference type="SAM" id="MobiDB-lite"/>
    </source>
</evidence>
<dbReference type="RefSeq" id="WP_311514389.1">
    <property type="nucleotide sequence ID" value="NZ_JAVREP010000031.1"/>
</dbReference>
<dbReference type="InterPro" id="IPR000340">
    <property type="entry name" value="Dual-sp_phosphatase_cat-dom"/>
</dbReference>
<keyword evidence="4" id="KW-1185">Reference proteome</keyword>
<gene>
    <name evidence="3" type="ORF">RM479_26340</name>
</gene>
<dbReference type="InterPro" id="IPR029021">
    <property type="entry name" value="Prot-tyrosine_phosphatase-like"/>
</dbReference>
<protein>
    <submittedName>
        <fullName evidence="3">Dual specificity protein phosphatase family protein</fullName>
    </submittedName>
</protein>
<feature type="domain" description="Dual specificity phosphatase catalytic" evidence="2">
    <location>
        <begin position="239"/>
        <end position="315"/>
    </location>
</feature>
<evidence type="ECO:0000313" key="4">
    <source>
        <dbReference type="Proteomes" id="UP001183390"/>
    </source>
</evidence>
<dbReference type="Proteomes" id="UP001183390">
    <property type="component" value="Unassembled WGS sequence"/>
</dbReference>
<dbReference type="InterPro" id="IPR016130">
    <property type="entry name" value="Tyr_Pase_AS"/>
</dbReference>
<reference evidence="4" key="1">
    <citation type="submission" date="2023-07" db="EMBL/GenBank/DDBJ databases">
        <title>30 novel species of actinomycetes from the DSMZ collection.</title>
        <authorList>
            <person name="Nouioui I."/>
        </authorList>
    </citation>
    <scope>NUCLEOTIDE SEQUENCE [LARGE SCALE GENOMIC DNA]</scope>
    <source>
        <strain evidence="4">DSM 44743</strain>
    </source>
</reference>